<keyword evidence="3 11" id="KW-0813">Transport</keyword>
<organism evidence="13 14">
    <name type="scientific">Eleusine coracana subsp. coracana</name>
    <dbReference type="NCBI Taxonomy" id="191504"/>
    <lineage>
        <taxon>Eukaryota</taxon>
        <taxon>Viridiplantae</taxon>
        <taxon>Streptophyta</taxon>
        <taxon>Embryophyta</taxon>
        <taxon>Tracheophyta</taxon>
        <taxon>Spermatophyta</taxon>
        <taxon>Magnoliopsida</taxon>
        <taxon>Liliopsida</taxon>
        <taxon>Poales</taxon>
        <taxon>Poaceae</taxon>
        <taxon>PACMAD clade</taxon>
        <taxon>Chloridoideae</taxon>
        <taxon>Cynodonteae</taxon>
        <taxon>Eleusininae</taxon>
        <taxon>Eleusine</taxon>
    </lineage>
</organism>
<keyword evidence="7" id="KW-1133">Transmembrane helix</keyword>
<reference evidence="13" key="2">
    <citation type="submission" date="2021-12" db="EMBL/GenBank/DDBJ databases">
        <title>Resequencing data analysis of finger millet.</title>
        <authorList>
            <person name="Hatakeyama M."/>
            <person name="Aluri S."/>
            <person name="Balachadran M.T."/>
            <person name="Sivarajan S.R."/>
            <person name="Poveda L."/>
            <person name="Shimizu-Inatsugi R."/>
            <person name="Schlapbach R."/>
            <person name="Sreeman S.M."/>
            <person name="Shimizu K.K."/>
        </authorList>
    </citation>
    <scope>NUCLEOTIDE SEQUENCE</scope>
</reference>
<evidence type="ECO:0000256" key="10">
    <source>
        <dbReference type="PROSITE-ProRule" id="PRU00282"/>
    </source>
</evidence>
<dbReference type="InterPro" id="IPR018108">
    <property type="entry name" value="MCP_transmembrane"/>
</dbReference>
<feature type="region of interest" description="Disordered" evidence="12">
    <location>
        <begin position="1"/>
        <end position="39"/>
    </location>
</feature>
<keyword evidence="4 10" id="KW-0812">Transmembrane</keyword>
<keyword evidence="6" id="KW-0999">Mitochondrion inner membrane</keyword>
<evidence type="ECO:0000256" key="5">
    <source>
        <dbReference type="ARBA" id="ARBA00022737"/>
    </source>
</evidence>
<dbReference type="InterPro" id="IPR050391">
    <property type="entry name" value="Mito_Metabolite_Transporter"/>
</dbReference>
<dbReference type="EMBL" id="BQKI01000009">
    <property type="protein sequence ID" value="GJN02776.1"/>
    <property type="molecule type" value="Genomic_DNA"/>
</dbReference>
<dbReference type="InterPro" id="IPR023395">
    <property type="entry name" value="MCP_dom_sf"/>
</dbReference>
<evidence type="ECO:0000256" key="9">
    <source>
        <dbReference type="ARBA" id="ARBA00023136"/>
    </source>
</evidence>
<evidence type="ECO:0008006" key="15">
    <source>
        <dbReference type="Google" id="ProtNLM"/>
    </source>
</evidence>
<evidence type="ECO:0000256" key="11">
    <source>
        <dbReference type="RuleBase" id="RU000488"/>
    </source>
</evidence>
<evidence type="ECO:0000256" key="8">
    <source>
        <dbReference type="ARBA" id="ARBA00023128"/>
    </source>
</evidence>
<evidence type="ECO:0000313" key="13">
    <source>
        <dbReference type="EMBL" id="GJN02776.1"/>
    </source>
</evidence>
<protein>
    <recommendedName>
        <fullName evidence="15">Uncoupling protein 3</fullName>
    </recommendedName>
</protein>
<feature type="repeat" description="Solcar" evidence="10">
    <location>
        <begin position="143"/>
        <end position="235"/>
    </location>
</feature>
<dbReference type="InterPro" id="IPR002067">
    <property type="entry name" value="MCP"/>
</dbReference>
<evidence type="ECO:0000256" key="7">
    <source>
        <dbReference type="ARBA" id="ARBA00022989"/>
    </source>
</evidence>
<evidence type="ECO:0000256" key="2">
    <source>
        <dbReference type="ARBA" id="ARBA00006375"/>
    </source>
</evidence>
<dbReference type="AlphaFoldDB" id="A0AAV5CXA5"/>
<proteinExistence type="inferred from homology"/>
<feature type="repeat" description="Solcar" evidence="10">
    <location>
        <begin position="244"/>
        <end position="332"/>
    </location>
</feature>
<feature type="repeat" description="Solcar" evidence="10">
    <location>
        <begin position="54"/>
        <end position="135"/>
    </location>
</feature>
<sequence>MGGAHVAATRTGEQQAGVREHGSRIRARSSSSPIPLNPEAMIDSVGEGGRLSHRGTLVRVYLSSVSSAVAETVTYPIDAIKTRLQLHRSPGAGVIRVVGELVRDGGMYWGLSPAVVRHLIYTPLRIVGYEHIRSYLASGGREVTLLEKGLAGGVSGCFAQIVASPADLIKVRMQADSGLKSQGIQPRYTGLADAVTKIVRADGVVGLWKGVVPNAKRAFLVNIGELTCYDQAKQLIIRKHICEDNVYAHTLASVFSGLSATTLSYPADAIKTRMMNQGKEGKAMYRNSLDCFVKTVKHEGVIALWKGFLPTWARLGPWQFVFWVSYEKLRQVSGITPF</sequence>
<gene>
    <name evidence="13" type="primary">ga20161</name>
    <name evidence="13" type="ORF">PR202_ga20161</name>
</gene>
<dbReference type="PANTHER" id="PTHR45618">
    <property type="entry name" value="MITOCHONDRIAL DICARBOXYLATE CARRIER-RELATED"/>
    <property type="match status" value="1"/>
</dbReference>
<comment type="caution">
    <text evidence="13">The sequence shown here is derived from an EMBL/GenBank/DDBJ whole genome shotgun (WGS) entry which is preliminary data.</text>
</comment>
<comment type="similarity">
    <text evidence="2 11">Belongs to the mitochondrial carrier (TC 2.A.29) family.</text>
</comment>
<evidence type="ECO:0000313" key="14">
    <source>
        <dbReference type="Proteomes" id="UP001054889"/>
    </source>
</evidence>
<dbReference type="SUPFAM" id="SSF103506">
    <property type="entry name" value="Mitochondrial carrier"/>
    <property type="match status" value="1"/>
</dbReference>
<dbReference type="GO" id="GO:0005743">
    <property type="term" value="C:mitochondrial inner membrane"/>
    <property type="evidence" value="ECO:0007669"/>
    <property type="project" value="UniProtKB-SubCell"/>
</dbReference>
<name>A0AAV5CXA5_ELECO</name>
<evidence type="ECO:0000256" key="3">
    <source>
        <dbReference type="ARBA" id="ARBA00022448"/>
    </source>
</evidence>
<evidence type="ECO:0000256" key="1">
    <source>
        <dbReference type="ARBA" id="ARBA00004448"/>
    </source>
</evidence>
<dbReference type="Gene3D" id="1.50.40.10">
    <property type="entry name" value="Mitochondrial carrier domain"/>
    <property type="match status" value="1"/>
</dbReference>
<dbReference type="PRINTS" id="PR00926">
    <property type="entry name" value="MITOCARRIER"/>
</dbReference>
<dbReference type="GO" id="GO:0022857">
    <property type="term" value="F:transmembrane transporter activity"/>
    <property type="evidence" value="ECO:0007669"/>
    <property type="project" value="UniProtKB-ARBA"/>
</dbReference>
<keyword evidence="14" id="KW-1185">Reference proteome</keyword>
<evidence type="ECO:0000256" key="4">
    <source>
        <dbReference type="ARBA" id="ARBA00022692"/>
    </source>
</evidence>
<dbReference type="PROSITE" id="PS50920">
    <property type="entry name" value="SOLCAR"/>
    <property type="match status" value="3"/>
</dbReference>
<reference evidence="13" key="1">
    <citation type="journal article" date="2018" name="DNA Res.">
        <title>Multiple hybrid de novo genome assembly of finger millet, an orphan allotetraploid crop.</title>
        <authorList>
            <person name="Hatakeyama M."/>
            <person name="Aluri S."/>
            <person name="Balachadran M.T."/>
            <person name="Sivarajan S.R."/>
            <person name="Patrignani A."/>
            <person name="Gruter S."/>
            <person name="Poveda L."/>
            <person name="Shimizu-Inatsugi R."/>
            <person name="Baeten J."/>
            <person name="Francoijs K.J."/>
            <person name="Nataraja K.N."/>
            <person name="Reddy Y.A.N."/>
            <person name="Phadnis S."/>
            <person name="Ravikumar R.L."/>
            <person name="Schlapbach R."/>
            <person name="Sreeman S.M."/>
            <person name="Shimizu K.K."/>
        </authorList>
    </citation>
    <scope>NUCLEOTIDE SEQUENCE</scope>
</reference>
<comment type="subcellular location">
    <subcellularLocation>
        <location evidence="1">Mitochondrion inner membrane</location>
        <topology evidence="1">Multi-pass membrane protein</topology>
    </subcellularLocation>
</comment>
<dbReference type="FunFam" id="1.50.40.10:FF:000062">
    <property type="entry name" value="mitochondrial uncoupling protein 3"/>
    <property type="match status" value="1"/>
</dbReference>
<evidence type="ECO:0000256" key="6">
    <source>
        <dbReference type="ARBA" id="ARBA00022792"/>
    </source>
</evidence>
<keyword evidence="5" id="KW-0677">Repeat</keyword>
<evidence type="ECO:0000256" key="12">
    <source>
        <dbReference type="SAM" id="MobiDB-lite"/>
    </source>
</evidence>
<accession>A0AAV5CXA5</accession>
<dbReference type="Proteomes" id="UP001054889">
    <property type="component" value="Unassembled WGS sequence"/>
</dbReference>
<keyword evidence="9 10" id="KW-0472">Membrane</keyword>
<keyword evidence="8" id="KW-0496">Mitochondrion</keyword>
<dbReference type="Pfam" id="PF00153">
    <property type="entry name" value="Mito_carr"/>
    <property type="match status" value="3"/>
</dbReference>